<dbReference type="AlphaFoldDB" id="A0A2J6PQJ4"/>
<organism evidence="1 2">
    <name type="scientific">Hyaloscypha hepaticicola</name>
    <dbReference type="NCBI Taxonomy" id="2082293"/>
    <lineage>
        <taxon>Eukaryota</taxon>
        <taxon>Fungi</taxon>
        <taxon>Dikarya</taxon>
        <taxon>Ascomycota</taxon>
        <taxon>Pezizomycotina</taxon>
        <taxon>Leotiomycetes</taxon>
        <taxon>Helotiales</taxon>
        <taxon>Hyaloscyphaceae</taxon>
        <taxon>Hyaloscypha</taxon>
    </lineage>
</organism>
<evidence type="ECO:0000313" key="2">
    <source>
        <dbReference type="Proteomes" id="UP000235672"/>
    </source>
</evidence>
<sequence length="201" mass="22620">MPFPILHSSTLATFVRRTVTRQSFTFQRRFHKVALAILHQTLHQNIEFVPQFHGLHLHDHQTYKTSTTTPTSSVNESKRSWELRKSCTRQAEAAIGREVDYRAVYGHVRTSPNLDIGEVPSTSTPNSVVEEIPAQVVASHARSAACSLLPAEKETKQEQKVKIEVRNHAGDRRGLNPFLSRARPETGKTLCAADLDNIYNP</sequence>
<dbReference type="Proteomes" id="UP000235672">
    <property type="component" value="Unassembled WGS sequence"/>
</dbReference>
<dbReference type="EMBL" id="KZ613506">
    <property type="protein sequence ID" value="PMD16310.1"/>
    <property type="molecule type" value="Genomic_DNA"/>
</dbReference>
<name>A0A2J6PQJ4_9HELO</name>
<accession>A0A2J6PQJ4</accession>
<protein>
    <submittedName>
        <fullName evidence="1">Uncharacterized protein</fullName>
    </submittedName>
</protein>
<reference evidence="1 2" key="1">
    <citation type="submission" date="2016-05" db="EMBL/GenBank/DDBJ databases">
        <title>A degradative enzymes factory behind the ericoid mycorrhizal symbiosis.</title>
        <authorList>
            <consortium name="DOE Joint Genome Institute"/>
            <person name="Martino E."/>
            <person name="Morin E."/>
            <person name="Grelet G."/>
            <person name="Kuo A."/>
            <person name="Kohler A."/>
            <person name="Daghino S."/>
            <person name="Barry K."/>
            <person name="Choi C."/>
            <person name="Cichocki N."/>
            <person name="Clum A."/>
            <person name="Copeland A."/>
            <person name="Hainaut M."/>
            <person name="Haridas S."/>
            <person name="Labutti K."/>
            <person name="Lindquist E."/>
            <person name="Lipzen A."/>
            <person name="Khouja H.-R."/>
            <person name="Murat C."/>
            <person name="Ohm R."/>
            <person name="Olson A."/>
            <person name="Spatafora J."/>
            <person name="Veneault-Fourrey C."/>
            <person name="Henrissat B."/>
            <person name="Grigoriev I."/>
            <person name="Martin F."/>
            <person name="Perotto S."/>
        </authorList>
    </citation>
    <scope>NUCLEOTIDE SEQUENCE [LARGE SCALE GENOMIC DNA]</scope>
    <source>
        <strain evidence="1 2">UAMH 7357</strain>
    </source>
</reference>
<proteinExistence type="predicted"/>
<evidence type="ECO:0000313" key="1">
    <source>
        <dbReference type="EMBL" id="PMD16310.1"/>
    </source>
</evidence>
<keyword evidence="2" id="KW-1185">Reference proteome</keyword>
<dbReference type="OrthoDB" id="10519713at2759"/>
<gene>
    <name evidence="1" type="ORF">NA56DRAFT_663092</name>
</gene>